<evidence type="ECO:0000259" key="1">
    <source>
        <dbReference type="Pfam" id="PF08268"/>
    </source>
</evidence>
<sequence length="119" mass="14380">MLLLCSKNRPRLLFTFYLKNFWEKFLFSAPEYDDDKSSSVLARYDMTISDLDGFVCFRSVVLRNPRYVDELIAYDTVEDQYKVLCVKMFDRKMQQQQEHFVCTLSSSQKQEWRMIENRT</sequence>
<dbReference type="AlphaFoldDB" id="A0A0D2ZST3"/>
<keyword evidence="3" id="KW-1185">Reference proteome</keyword>
<reference evidence="2" key="2">
    <citation type="submission" date="2015-06" db="UniProtKB">
        <authorList>
            <consortium name="EnsemblPlants"/>
        </authorList>
    </citation>
    <scope>IDENTIFICATION</scope>
</reference>
<dbReference type="InterPro" id="IPR013187">
    <property type="entry name" value="F-box-assoc_dom_typ3"/>
</dbReference>
<dbReference type="Proteomes" id="UP000032141">
    <property type="component" value="Unassembled WGS sequence"/>
</dbReference>
<proteinExistence type="predicted"/>
<protein>
    <recommendedName>
        <fullName evidence="1">F-box associated beta-propeller type 3 domain-containing protein</fullName>
    </recommendedName>
</protein>
<dbReference type="Gramene" id="Bo00986s050.1">
    <property type="protein sequence ID" value="Bo00986s050.1"/>
    <property type="gene ID" value="Bo00986s050"/>
</dbReference>
<evidence type="ECO:0000313" key="2">
    <source>
        <dbReference type="EnsemblPlants" id="Bo00986s050.1"/>
    </source>
</evidence>
<accession>A0A0D2ZST3</accession>
<dbReference type="HOGENOM" id="CLU_2064792_0_0_1"/>
<evidence type="ECO:0000313" key="3">
    <source>
        <dbReference type="Proteomes" id="UP000032141"/>
    </source>
</evidence>
<dbReference type="Pfam" id="PF08268">
    <property type="entry name" value="FBA_3"/>
    <property type="match status" value="1"/>
</dbReference>
<name>A0A0D2ZST3_BRAOL</name>
<organism evidence="2 3">
    <name type="scientific">Brassica oleracea var. oleracea</name>
    <dbReference type="NCBI Taxonomy" id="109376"/>
    <lineage>
        <taxon>Eukaryota</taxon>
        <taxon>Viridiplantae</taxon>
        <taxon>Streptophyta</taxon>
        <taxon>Embryophyta</taxon>
        <taxon>Tracheophyta</taxon>
        <taxon>Spermatophyta</taxon>
        <taxon>Magnoliopsida</taxon>
        <taxon>eudicotyledons</taxon>
        <taxon>Gunneridae</taxon>
        <taxon>Pentapetalae</taxon>
        <taxon>rosids</taxon>
        <taxon>malvids</taxon>
        <taxon>Brassicales</taxon>
        <taxon>Brassicaceae</taxon>
        <taxon>Brassiceae</taxon>
        <taxon>Brassica</taxon>
    </lineage>
</organism>
<dbReference type="EnsemblPlants" id="Bo00986s050.1">
    <property type="protein sequence ID" value="Bo00986s050.1"/>
    <property type="gene ID" value="Bo00986s050"/>
</dbReference>
<dbReference type="OMA" id="RMIENRT"/>
<feature type="domain" description="F-box associated beta-propeller type 3" evidence="1">
    <location>
        <begin position="70"/>
        <end position="117"/>
    </location>
</feature>
<reference evidence="2" key="1">
    <citation type="journal article" date="2014" name="Genome Biol.">
        <title>Transcriptome and methylome profiling reveals relics of genome dominance in the mesopolyploid Brassica oleracea.</title>
        <authorList>
            <person name="Parkin I.A."/>
            <person name="Koh C."/>
            <person name="Tang H."/>
            <person name="Robinson S.J."/>
            <person name="Kagale S."/>
            <person name="Clarke W.E."/>
            <person name="Town C.D."/>
            <person name="Nixon J."/>
            <person name="Krishnakumar V."/>
            <person name="Bidwell S.L."/>
            <person name="Denoeud F."/>
            <person name="Belcram H."/>
            <person name="Links M.G."/>
            <person name="Just J."/>
            <person name="Clarke C."/>
            <person name="Bender T."/>
            <person name="Huebert T."/>
            <person name="Mason A.S."/>
            <person name="Pires J.C."/>
            <person name="Barker G."/>
            <person name="Moore J."/>
            <person name="Walley P.G."/>
            <person name="Manoli S."/>
            <person name="Batley J."/>
            <person name="Edwards D."/>
            <person name="Nelson M.N."/>
            <person name="Wang X."/>
            <person name="Paterson A.H."/>
            <person name="King G."/>
            <person name="Bancroft I."/>
            <person name="Chalhoub B."/>
            <person name="Sharpe A.G."/>
        </authorList>
    </citation>
    <scope>NUCLEOTIDE SEQUENCE [LARGE SCALE GENOMIC DNA]</scope>
    <source>
        <strain evidence="2">cv. TO1000</strain>
    </source>
</reference>